<evidence type="ECO:0000256" key="2">
    <source>
        <dbReference type="SAM" id="MobiDB-lite"/>
    </source>
</evidence>
<feature type="compositionally biased region" description="Polar residues" evidence="2">
    <location>
        <begin position="323"/>
        <end position="350"/>
    </location>
</feature>
<dbReference type="SUPFAM" id="SSF48371">
    <property type="entry name" value="ARM repeat"/>
    <property type="match status" value="1"/>
</dbReference>
<feature type="compositionally biased region" description="Low complexity" evidence="2">
    <location>
        <begin position="1542"/>
        <end position="1587"/>
    </location>
</feature>
<feature type="compositionally biased region" description="Polar residues" evidence="2">
    <location>
        <begin position="262"/>
        <end position="271"/>
    </location>
</feature>
<dbReference type="InterPro" id="IPR015425">
    <property type="entry name" value="FH2_Formin"/>
</dbReference>
<accession>A0A1J1IDB3</accession>
<evidence type="ECO:0000313" key="5">
    <source>
        <dbReference type="EMBL" id="CRK96966.1"/>
    </source>
</evidence>
<feature type="region of interest" description="Disordered" evidence="2">
    <location>
        <begin position="1397"/>
        <end position="1666"/>
    </location>
</feature>
<name>A0A1J1IDB3_9DIPT</name>
<dbReference type="InterPro" id="IPR010472">
    <property type="entry name" value="FH3_dom"/>
</dbReference>
<feature type="domain" description="GBD/FH3" evidence="3">
    <location>
        <begin position="1"/>
        <end position="234"/>
    </location>
</feature>
<feature type="region of interest" description="Disordered" evidence="2">
    <location>
        <begin position="1273"/>
        <end position="1334"/>
    </location>
</feature>
<dbReference type="InterPro" id="IPR016024">
    <property type="entry name" value="ARM-type_fold"/>
</dbReference>
<dbReference type="InterPro" id="IPR042201">
    <property type="entry name" value="FH2_Formin_sf"/>
</dbReference>
<evidence type="ECO:0000313" key="6">
    <source>
        <dbReference type="Proteomes" id="UP000183832"/>
    </source>
</evidence>
<feature type="compositionally biased region" description="Basic and acidic residues" evidence="2">
    <location>
        <begin position="840"/>
        <end position="851"/>
    </location>
</feature>
<feature type="compositionally biased region" description="Polar residues" evidence="2">
    <location>
        <begin position="983"/>
        <end position="992"/>
    </location>
</feature>
<dbReference type="SMART" id="SM01139">
    <property type="entry name" value="Drf_FH3"/>
    <property type="match status" value="1"/>
</dbReference>
<feature type="compositionally biased region" description="Low complexity" evidence="2">
    <location>
        <begin position="1096"/>
        <end position="1105"/>
    </location>
</feature>
<organism evidence="5 6">
    <name type="scientific">Clunio marinus</name>
    <dbReference type="NCBI Taxonomy" id="568069"/>
    <lineage>
        <taxon>Eukaryota</taxon>
        <taxon>Metazoa</taxon>
        <taxon>Ecdysozoa</taxon>
        <taxon>Arthropoda</taxon>
        <taxon>Hexapoda</taxon>
        <taxon>Insecta</taxon>
        <taxon>Pterygota</taxon>
        <taxon>Neoptera</taxon>
        <taxon>Endopterygota</taxon>
        <taxon>Diptera</taxon>
        <taxon>Nematocera</taxon>
        <taxon>Chironomoidea</taxon>
        <taxon>Chironomidae</taxon>
        <taxon>Clunio</taxon>
    </lineage>
</organism>
<feature type="region of interest" description="Disordered" evidence="2">
    <location>
        <begin position="1128"/>
        <end position="1147"/>
    </location>
</feature>
<feature type="compositionally biased region" description="Basic and acidic residues" evidence="2">
    <location>
        <begin position="949"/>
        <end position="972"/>
    </location>
</feature>
<dbReference type="PROSITE" id="PS51232">
    <property type="entry name" value="GBD_FH3"/>
    <property type="match status" value="1"/>
</dbReference>
<feature type="compositionally biased region" description="Low complexity" evidence="2">
    <location>
        <begin position="1626"/>
        <end position="1635"/>
    </location>
</feature>
<dbReference type="STRING" id="568069.A0A1J1IDB3"/>
<dbReference type="InterPro" id="IPR014768">
    <property type="entry name" value="GBD/FH3_dom"/>
</dbReference>
<feature type="compositionally biased region" description="Low complexity" evidence="2">
    <location>
        <begin position="1599"/>
        <end position="1611"/>
    </location>
</feature>
<feature type="compositionally biased region" description="Basic and acidic residues" evidence="2">
    <location>
        <begin position="1417"/>
        <end position="1427"/>
    </location>
</feature>
<feature type="compositionally biased region" description="Polar residues" evidence="2">
    <location>
        <begin position="1612"/>
        <end position="1625"/>
    </location>
</feature>
<feature type="coiled-coil region" evidence="1">
    <location>
        <begin position="626"/>
        <end position="691"/>
    </location>
</feature>
<feature type="compositionally biased region" description="Polar residues" evidence="2">
    <location>
        <begin position="1106"/>
        <end position="1121"/>
    </location>
</feature>
<dbReference type="PANTHER" id="PTHR46345:SF8">
    <property type="entry name" value="FORMIN 3, ISOFORM B"/>
    <property type="match status" value="1"/>
</dbReference>
<feature type="compositionally biased region" description="Low complexity" evidence="2">
    <location>
        <begin position="1517"/>
        <end position="1530"/>
    </location>
</feature>
<dbReference type="Gene3D" id="1.10.238.150">
    <property type="entry name" value="Formin, FH3 diaphanous domain"/>
    <property type="match status" value="1"/>
</dbReference>
<dbReference type="EMBL" id="CVRI01000045">
    <property type="protein sequence ID" value="CRK96966.1"/>
    <property type="molecule type" value="Genomic_DNA"/>
</dbReference>
<keyword evidence="6" id="KW-1185">Reference proteome</keyword>
<dbReference type="GO" id="GO:0003779">
    <property type="term" value="F:actin binding"/>
    <property type="evidence" value="ECO:0007669"/>
    <property type="project" value="InterPro"/>
</dbReference>
<feature type="compositionally biased region" description="Low complexity" evidence="2">
    <location>
        <begin position="278"/>
        <end position="287"/>
    </location>
</feature>
<feature type="compositionally biased region" description="Pro residues" evidence="2">
    <location>
        <begin position="288"/>
        <end position="318"/>
    </location>
</feature>
<dbReference type="SMART" id="SM00498">
    <property type="entry name" value="FH2"/>
    <property type="match status" value="1"/>
</dbReference>
<reference evidence="5 6" key="1">
    <citation type="submission" date="2015-04" db="EMBL/GenBank/DDBJ databases">
        <authorList>
            <person name="Syromyatnikov M.Y."/>
            <person name="Popov V.N."/>
        </authorList>
    </citation>
    <scope>NUCLEOTIDE SEQUENCE [LARGE SCALE GENOMIC DNA]</scope>
</reference>
<proteinExistence type="predicted"/>
<keyword evidence="1" id="KW-0175">Coiled coil</keyword>
<evidence type="ECO:0000259" key="4">
    <source>
        <dbReference type="PROSITE" id="PS51444"/>
    </source>
</evidence>
<dbReference type="Gene3D" id="1.25.10.10">
    <property type="entry name" value="Leucine-rich Repeat Variant"/>
    <property type="match status" value="1"/>
</dbReference>
<evidence type="ECO:0000259" key="3">
    <source>
        <dbReference type="PROSITE" id="PS51232"/>
    </source>
</evidence>
<feature type="region of interest" description="Disordered" evidence="2">
    <location>
        <begin position="1152"/>
        <end position="1237"/>
    </location>
</feature>
<feature type="compositionally biased region" description="Polar residues" evidence="2">
    <location>
        <begin position="1273"/>
        <end position="1289"/>
    </location>
</feature>
<dbReference type="SUPFAM" id="SSF101447">
    <property type="entry name" value="Formin homology 2 domain (FH2 domain)"/>
    <property type="match status" value="1"/>
</dbReference>
<feature type="compositionally biased region" description="Polar residues" evidence="2">
    <location>
        <begin position="1065"/>
        <end position="1074"/>
    </location>
</feature>
<feature type="region of interest" description="Disordered" evidence="2">
    <location>
        <begin position="797"/>
        <end position="912"/>
    </location>
</feature>
<dbReference type="InterPro" id="IPR011989">
    <property type="entry name" value="ARM-like"/>
</dbReference>
<sequence>MDSRIGLDYIVENSDYVAKLAAALDTNNEIVKKQVFELLSALCAYSRSGYSRAIETLENYKNLKDDRYRLKVVVTELDKTTAIEYKVTLLAFINCVIISAKSLQDRLRVRNEFIGLNLLPVLNNLRRIANSVPDLSVQLDVFDEQRECDESQSLQGPDGINLNSHLDVFYAILRQVADTPQEIPFLNILQHLLSIEPKDDINDVVWDTAETLVHRATLLENREDSVKLLRSPSVQKFSCPHCRHDITSPNRKLSLPHNLTSVTLTTPQSHSGAVPVVPISSSGTASAAPPPPPPAAPIPPPPPMISKVPNPPACPPAPNLLNSSNEVTRPKTPNETTSDSLKPLPQQETPTPRAKMKTINWNKIPPNKVVGKNNIWSIVAYNHQNSPMAEMNWDEMEGLFCQQVTQGSPKLGRESGSDTIDRRTRKDNEITLLDGKRSLNVNIFLKQFRSTNEEITQMIREGEHDEIGAEKLRGLLKILPEFDELEMLKNFDGEKNRLGNAEKFLLQLLKVPNYKLRIECMLLKEEFAANLSYLEPSINAMLYAGEDLMMNKALQEVLYMVVVAGNFLNAGGYAGNAAGVKLSSLQKLTDIRANKPGMNLIHFVALQAEKKNRDLLQFPEQFSSLENASKTTIEQLNNEINALDKRIVTIKKQIELPSTEDDIKLQMAEFLKAAESEVSMLQRGMKELETTRIQLAEFFCEDSGQFKIEECFKTFYQFCEKFKTAVKENDKRRVLEEQANIRRKQREEQLAYKKRQFSQAGTPVSDSENSFLMDPPTYDIRFSPAMSRRRMGSFNSNGDVIMREDGMSPDVTPNGSLRRRRSRVLSEEDEGNLMDFLRSSGHDGATRERKSAAGYGSLDRSWARRARSGSSDKKRPNLLNVDFGADRERPASPSPVIESKPLPEQEDPKPRISREWRQKIENWLQANEQDEKQNEEYRRKMRRVTSNRRSLETDTESEKGSKLDTLPEEKSHHSPSQNQSPSAIPTIQTTSVEPYRRVYPEWKPSSTLEKADVVGTIETLAGMTYVQTHARDKSAWRKSNLNVSNSSEEVDADARRLRRQRSREGSITSISGSPLHSILEEDKKKNPIPVEKIQSHSRNSSDSSSEVATSNATDSNLNKQSIYIRPPSVDETIQSPSNPKHNSSIYIRPFESDPLSSLEDQPNVPRRVRRTHLNETNNKIEIDSDNIETPPTVRKNFNHHPSSSSNSERTSSIASHKNIKAPRPLHKAEDVGDKKEQTKLEQEILGDGQFDRFSSARRTRRFKRPIDLSSATEDNVTNTATTSPDSISDASFPILKPEEKSTIVKSSSSTLNKKSEAKTSDAIQSKESKNKVNSDVVSRIGKIGKSISRISQEDVREAIRSLKSPTPEREWNAKDAFRTPPLSSNKIISHELNDEGFEETQSLVSDTPSLTTSSCNEEAKNQREKPSESVVSGIETTPKRRPLRSSNQLQSLIARNQQSLERSRSLRSGAPVTGVSRSATSTPRRTASLRRPETSQQSLSLPKSIPSRRLDVERSNSRTSLRSSRSSLNSAVSTNTVKKMPLKPTTSASSVSSLKKPLVLQNNSTSSTSNRSVSRVPASRSSSSGSSIGPTIRKPPTPSSTSRLSSTVSTSFKENQNSRSRVSPASSGTSTKTNGSGVGAKSSSPSGRSSSFMRPTAASATKVKSK</sequence>
<dbReference type="Gene3D" id="1.20.58.2220">
    <property type="entry name" value="Formin, FH2 domain"/>
    <property type="match status" value="1"/>
</dbReference>
<feature type="compositionally biased region" description="Basic and acidic residues" evidence="2">
    <location>
        <begin position="1313"/>
        <end position="1332"/>
    </location>
</feature>
<dbReference type="OrthoDB" id="26518at2759"/>
<feature type="compositionally biased region" description="Basic and acidic residues" evidence="2">
    <location>
        <begin position="929"/>
        <end position="938"/>
    </location>
</feature>
<protein>
    <submittedName>
        <fullName evidence="5">CLUMA_CG010313, isoform A</fullName>
    </submittedName>
</protein>
<feature type="compositionally biased region" description="Low complexity" evidence="2">
    <location>
        <begin position="1202"/>
        <end position="1215"/>
    </location>
</feature>
<feature type="compositionally biased region" description="Low complexity" evidence="2">
    <location>
        <begin position="1642"/>
        <end position="1651"/>
    </location>
</feature>
<feature type="compositionally biased region" description="Basic and acidic residues" evidence="2">
    <location>
        <begin position="901"/>
        <end position="912"/>
    </location>
</feature>
<feature type="compositionally biased region" description="Polar residues" evidence="2">
    <location>
        <begin position="1303"/>
        <end position="1312"/>
    </location>
</feature>
<feature type="region of interest" description="Disordered" evidence="2">
    <location>
        <begin position="262"/>
        <end position="354"/>
    </location>
</feature>
<evidence type="ECO:0000256" key="1">
    <source>
        <dbReference type="SAM" id="Coils"/>
    </source>
</evidence>
<dbReference type="Proteomes" id="UP000183832">
    <property type="component" value="Unassembled WGS sequence"/>
</dbReference>
<feature type="domain" description="FH2" evidence="4">
    <location>
        <begin position="346"/>
        <end position="748"/>
    </location>
</feature>
<feature type="compositionally biased region" description="Polar residues" evidence="2">
    <location>
        <begin position="1475"/>
        <end position="1485"/>
    </location>
</feature>
<feature type="region of interest" description="Disordered" evidence="2">
    <location>
        <begin position="1031"/>
        <end position="1121"/>
    </location>
</feature>
<dbReference type="Pfam" id="PF02181">
    <property type="entry name" value="FH2"/>
    <property type="match status" value="1"/>
</dbReference>
<feature type="compositionally biased region" description="Polar residues" evidence="2">
    <location>
        <begin position="1444"/>
        <end position="1454"/>
    </location>
</feature>
<gene>
    <name evidence="5" type="ORF">CLUMA_CG010313</name>
</gene>
<feature type="region of interest" description="Disordered" evidence="2">
    <location>
        <begin position="925"/>
        <end position="992"/>
    </location>
</feature>
<dbReference type="Pfam" id="PF06367">
    <property type="entry name" value="Drf_FH3"/>
    <property type="match status" value="1"/>
</dbReference>
<dbReference type="PANTHER" id="PTHR46345">
    <property type="entry name" value="INVERTED FORMIN-2"/>
    <property type="match status" value="1"/>
</dbReference>
<feature type="compositionally biased region" description="Basic and acidic residues" evidence="2">
    <location>
        <begin position="1226"/>
        <end position="1237"/>
    </location>
</feature>
<feature type="compositionally biased region" description="Polar residues" evidence="2">
    <location>
        <begin position="1131"/>
        <end position="1145"/>
    </location>
</feature>
<feature type="compositionally biased region" description="Polar residues" evidence="2">
    <location>
        <begin position="1399"/>
        <end position="1416"/>
    </location>
</feature>
<dbReference type="PROSITE" id="PS51444">
    <property type="entry name" value="FH2"/>
    <property type="match status" value="1"/>
</dbReference>